<evidence type="ECO:0000256" key="2">
    <source>
        <dbReference type="ARBA" id="ARBA00022908"/>
    </source>
</evidence>
<comment type="similarity">
    <text evidence="1">Belongs to the 'phage' integrase family.</text>
</comment>
<keyword evidence="2" id="KW-0229">DNA integration</keyword>
<dbReference type="InterPro" id="IPR025166">
    <property type="entry name" value="Integrase_DNA_bind_dom"/>
</dbReference>
<gene>
    <name evidence="8" type="ORF">K531_00015</name>
</gene>
<evidence type="ECO:0000259" key="7">
    <source>
        <dbReference type="PROSITE" id="PS51900"/>
    </source>
</evidence>
<dbReference type="EMBL" id="KC886258">
    <property type="protein sequence ID" value="AHM25141.1"/>
    <property type="molecule type" value="Genomic_DNA"/>
</dbReference>
<dbReference type="GO" id="GO:0006310">
    <property type="term" value="P:DNA recombination"/>
    <property type="evidence" value="ECO:0007669"/>
    <property type="project" value="UniProtKB-KW"/>
</dbReference>
<dbReference type="GO" id="GO:0015074">
    <property type="term" value="P:DNA integration"/>
    <property type="evidence" value="ECO:0007669"/>
    <property type="project" value="UniProtKB-KW"/>
</dbReference>
<name>A0A096XHE2_VIBCL</name>
<dbReference type="Pfam" id="PF22022">
    <property type="entry name" value="Phage_int_M"/>
    <property type="match status" value="1"/>
</dbReference>
<evidence type="ECO:0000256" key="1">
    <source>
        <dbReference type="ARBA" id="ARBA00008857"/>
    </source>
</evidence>
<dbReference type="InterPro" id="IPR050808">
    <property type="entry name" value="Phage_Integrase"/>
</dbReference>
<dbReference type="InterPro" id="IPR053876">
    <property type="entry name" value="Phage_int_M"/>
</dbReference>
<evidence type="ECO:0000256" key="5">
    <source>
        <dbReference type="PROSITE-ProRule" id="PRU01248"/>
    </source>
</evidence>
<dbReference type="InterPro" id="IPR010998">
    <property type="entry name" value="Integrase_recombinase_N"/>
</dbReference>
<keyword evidence="3 5" id="KW-0238">DNA-binding</keyword>
<feature type="domain" description="Core-binding (CB)" evidence="7">
    <location>
        <begin position="98"/>
        <end position="179"/>
    </location>
</feature>
<evidence type="ECO:0000259" key="6">
    <source>
        <dbReference type="PROSITE" id="PS51898"/>
    </source>
</evidence>
<dbReference type="InterPro" id="IPR044068">
    <property type="entry name" value="CB"/>
</dbReference>
<dbReference type="Pfam" id="PF13356">
    <property type="entry name" value="Arm-DNA-bind_3"/>
    <property type="match status" value="1"/>
</dbReference>
<dbReference type="PANTHER" id="PTHR30629:SF2">
    <property type="entry name" value="PROPHAGE INTEGRASE INTS-RELATED"/>
    <property type="match status" value="1"/>
</dbReference>
<evidence type="ECO:0000256" key="4">
    <source>
        <dbReference type="ARBA" id="ARBA00023172"/>
    </source>
</evidence>
<evidence type="ECO:0000256" key="3">
    <source>
        <dbReference type="ARBA" id="ARBA00023125"/>
    </source>
</evidence>
<keyword evidence="4" id="KW-0233">DNA recombination</keyword>
<sequence>MALSVSWLDARLNKEAKETVVKADRDGLSARVSPKGKIVFQFRYRFDGKQQRVDIGTYPLMKLAEARNELDRLRAVLDQGRNPKLYLQQERAKYSANQSFESIFRDWIDSAGKQGLKEKTWHYQKRSSEIYLLPRLGKYPLTDITELSLRNCLREVSESSPSNTERLVSVLHKFYDWLIDEQILEINAAAGITAKKVGGKKGKRTRVLNDNEIRILWRYLHESKITEKNRIYIKLLLLLGGRKGELIQAEKHHFDLQSAMWTVPIEIRKQGEKIGAPIMRPLIKPAIELIELAMQMSKSTYLFPANGQEELATNGFDTTIPNNVKIWARRSLGIEMEHWSMHDLRRTMRTRMSAITTQEVAELMIGHSKKGLDAIYNQYQYLDEMRHAYDVWYQQLETIIEPTGFPFNWRFGQ</sequence>
<dbReference type="Gene3D" id="3.30.160.390">
    <property type="entry name" value="Integrase, DNA-binding domain"/>
    <property type="match status" value="1"/>
</dbReference>
<dbReference type="InterPro" id="IPR038488">
    <property type="entry name" value="Integrase_DNA-bd_sf"/>
</dbReference>
<proteinExistence type="inferred from homology"/>
<dbReference type="InterPro" id="IPR011010">
    <property type="entry name" value="DNA_brk_join_enz"/>
</dbReference>
<dbReference type="PANTHER" id="PTHR30629">
    <property type="entry name" value="PROPHAGE INTEGRASE"/>
    <property type="match status" value="1"/>
</dbReference>
<dbReference type="SUPFAM" id="SSF56349">
    <property type="entry name" value="DNA breaking-rejoining enzymes"/>
    <property type="match status" value="1"/>
</dbReference>
<organism evidence="8">
    <name type="scientific">Vibrio cholerae VC833</name>
    <dbReference type="NCBI Taxonomy" id="1306408"/>
    <lineage>
        <taxon>Bacteria</taxon>
        <taxon>Pseudomonadati</taxon>
        <taxon>Pseudomonadota</taxon>
        <taxon>Gammaproteobacteria</taxon>
        <taxon>Vibrionales</taxon>
        <taxon>Vibrionaceae</taxon>
        <taxon>Vibrio</taxon>
    </lineage>
</organism>
<dbReference type="AlphaFoldDB" id="A0A096XHE2"/>
<dbReference type="GO" id="GO:0003677">
    <property type="term" value="F:DNA binding"/>
    <property type="evidence" value="ECO:0007669"/>
    <property type="project" value="UniProtKB-UniRule"/>
</dbReference>
<dbReference type="Gene3D" id="1.10.150.130">
    <property type="match status" value="1"/>
</dbReference>
<reference evidence="8" key="1">
    <citation type="journal article" date="2014" name="PLoS ONE">
        <title>Worldwide Occurrence of Integrative Conjugative Element Encoding Multidrug Resistance Determinants in Epidemic Vibrio cholerae O1.</title>
        <authorList>
            <person name="Marin M.A."/>
            <person name="Fonseca E.L."/>
            <person name="Andrade B.N."/>
            <person name="Cabral A.C."/>
            <person name="Vicente A.C."/>
        </authorList>
    </citation>
    <scope>NUCLEOTIDE SEQUENCE</scope>
    <source>
        <strain evidence="8">VC833</strain>
    </source>
</reference>
<dbReference type="Gene3D" id="1.10.443.10">
    <property type="entry name" value="Intergrase catalytic core"/>
    <property type="match status" value="1"/>
</dbReference>
<dbReference type="PROSITE" id="PS51900">
    <property type="entry name" value="CB"/>
    <property type="match status" value="1"/>
</dbReference>
<feature type="domain" description="Tyr recombinase" evidence="6">
    <location>
        <begin position="203"/>
        <end position="390"/>
    </location>
</feature>
<dbReference type="InterPro" id="IPR013762">
    <property type="entry name" value="Integrase-like_cat_sf"/>
</dbReference>
<dbReference type="InterPro" id="IPR002104">
    <property type="entry name" value="Integrase_catalytic"/>
</dbReference>
<dbReference type="PROSITE" id="PS51898">
    <property type="entry name" value="TYR_RECOMBINASE"/>
    <property type="match status" value="1"/>
</dbReference>
<evidence type="ECO:0000313" key="8">
    <source>
        <dbReference type="EMBL" id="AHM25141.1"/>
    </source>
</evidence>
<accession>A0A096XHE2</accession>
<protein>
    <submittedName>
        <fullName evidence="8">Phage Integrase</fullName>
    </submittedName>
</protein>
<dbReference type="Pfam" id="PF00589">
    <property type="entry name" value="Phage_integrase"/>
    <property type="match status" value="1"/>
</dbReference>